<keyword evidence="1" id="KW-0732">Signal</keyword>
<proteinExistence type="evidence at transcript level"/>
<reference evidence="2" key="1">
    <citation type="journal article" date="2014" name="PLoS Negl. Trop. Dis.">
        <title>An updated insight into the Sialotranscriptome of Triatoma infestans: developmental stage and geographic variations.</title>
        <authorList>
            <person name="Schwarz A."/>
            <person name="Medrano-Mercado N."/>
            <person name="Schaub G.A."/>
            <person name="Struchiner C.J."/>
            <person name="Bargues M.D."/>
            <person name="Levy M.Z."/>
            <person name="Ribeiro J.M."/>
        </authorList>
    </citation>
    <scope>NUCLEOTIDE SEQUENCE</scope>
    <source>
        <strain evidence="2">Chile</strain>
        <tissue evidence="2">Salivary glands</tissue>
    </source>
</reference>
<evidence type="ECO:0000313" key="2">
    <source>
        <dbReference type="EMBL" id="JAC14462.1"/>
    </source>
</evidence>
<dbReference type="EMBL" id="GBBI01004250">
    <property type="protein sequence ID" value="JAC14462.1"/>
    <property type="molecule type" value="mRNA"/>
</dbReference>
<feature type="chain" id="PRO_5001514530" evidence="1">
    <location>
        <begin position="17"/>
        <end position="87"/>
    </location>
</feature>
<dbReference type="AlphaFoldDB" id="A0A023EZ25"/>
<protein>
    <submittedName>
        <fullName evidence="2">Putative secreted protein</fullName>
    </submittedName>
</protein>
<feature type="signal peptide" evidence="1">
    <location>
        <begin position="1"/>
        <end position="16"/>
    </location>
</feature>
<accession>A0A023EZ25</accession>
<name>A0A023EZ25_TRIIF</name>
<organism evidence="2">
    <name type="scientific">Triatoma infestans</name>
    <name type="common">Assassin bug</name>
    <dbReference type="NCBI Taxonomy" id="30076"/>
    <lineage>
        <taxon>Eukaryota</taxon>
        <taxon>Metazoa</taxon>
        <taxon>Ecdysozoa</taxon>
        <taxon>Arthropoda</taxon>
        <taxon>Hexapoda</taxon>
        <taxon>Insecta</taxon>
        <taxon>Pterygota</taxon>
        <taxon>Neoptera</taxon>
        <taxon>Paraneoptera</taxon>
        <taxon>Hemiptera</taxon>
        <taxon>Heteroptera</taxon>
        <taxon>Panheteroptera</taxon>
        <taxon>Cimicomorpha</taxon>
        <taxon>Reduviidae</taxon>
        <taxon>Triatominae</taxon>
        <taxon>Triatoma</taxon>
    </lineage>
</organism>
<feature type="non-terminal residue" evidence="2">
    <location>
        <position position="87"/>
    </location>
</feature>
<evidence type="ECO:0000256" key="1">
    <source>
        <dbReference type="SAM" id="SignalP"/>
    </source>
</evidence>
<sequence length="87" mass="10244">MFVMWWESLLAGTVGAHHMPSSECTLGCVLRMPFERSFPSPTLPHHCFNRQHHSSNEISFLMLIFHLNFWLRYQKLSTPVQNIQNPF</sequence>